<dbReference type="Proteomes" id="UP001595847">
    <property type="component" value="Unassembled WGS sequence"/>
</dbReference>
<evidence type="ECO:0000256" key="3">
    <source>
        <dbReference type="ARBA" id="ARBA00022827"/>
    </source>
</evidence>
<comment type="caution">
    <text evidence="5">The sequence shown here is derived from an EMBL/GenBank/DDBJ whole genome shotgun (WGS) entry which is preliminary data.</text>
</comment>
<dbReference type="Gene3D" id="3.40.30.120">
    <property type="match status" value="1"/>
</dbReference>
<dbReference type="Gene3D" id="3.50.50.60">
    <property type="entry name" value="FAD/NAD(P)-binding domain"/>
    <property type="match status" value="1"/>
</dbReference>
<accession>A0ABV8FKT2</accession>
<evidence type="ECO:0000313" key="5">
    <source>
        <dbReference type="EMBL" id="MFC3996756.1"/>
    </source>
</evidence>
<keyword evidence="6" id="KW-1185">Reference proteome</keyword>
<gene>
    <name evidence="5" type="ORF">ACFOVU_12575</name>
</gene>
<reference evidence="6" key="1">
    <citation type="journal article" date="2019" name="Int. J. Syst. Evol. Microbiol.">
        <title>The Global Catalogue of Microorganisms (GCM) 10K type strain sequencing project: providing services to taxonomists for standard genome sequencing and annotation.</title>
        <authorList>
            <consortium name="The Broad Institute Genomics Platform"/>
            <consortium name="The Broad Institute Genome Sequencing Center for Infectious Disease"/>
            <person name="Wu L."/>
            <person name="Ma J."/>
        </authorList>
    </citation>
    <scope>NUCLEOTIDE SEQUENCE [LARGE SCALE GENOMIC DNA]</scope>
    <source>
        <strain evidence="6">TBRC 1826</strain>
    </source>
</reference>
<dbReference type="PANTHER" id="PTHR43004">
    <property type="entry name" value="TRK SYSTEM POTASSIUM UPTAKE PROTEIN"/>
    <property type="match status" value="1"/>
</dbReference>
<organism evidence="5 6">
    <name type="scientific">Nocardiopsis sediminis</name>
    <dbReference type="NCBI Taxonomy" id="1778267"/>
    <lineage>
        <taxon>Bacteria</taxon>
        <taxon>Bacillati</taxon>
        <taxon>Actinomycetota</taxon>
        <taxon>Actinomycetes</taxon>
        <taxon>Streptosporangiales</taxon>
        <taxon>Nocardiopsidaceae</taxon>
        <taxon>Nocardiopsis</taxon>
    </lineage>
</organism>
<evidence type="ECO:0000313" key="6">
    <source>
        <dbReference type="Proteomes" id="UP001595847"/>
    </source>
</evidence>
<dbReference type="GO" id="GO:0004497">
    <property type="term" value="F:monooxygenase activity"/>
    <property type="evidence" value="ECO:0007669"/>
    <property type="project" value="UniProtKB-KW"/>
</dbReference>
<evidence type="ECO:0000256" key="1">
    <source>
        <dbReference type="ARBA" id="ARBA00001974"/>
    </source>
</evidence>
<dbReference type="PANTHER" id="PTHR43004:SF19">
    <property type="entry name" value="BINDING MONOOXYGENASE, PUTATIVE (JCVI)-RELATED"/>
    <property type="match status" value="1"/>
</dbReference>
<dbReference type="InterPro" id="IPR002938">
    <property type="entry name" value="FAD-bd"/>
</dbReference>
<dbReference type="EMBL" id="JBHSBH010000008">
    <property type="protein sequence ID" value="MFC3996756.1"/>
    <property type="molecule type" value="Genomic_DNA"/>
</dbReference>
<evidence type="ECO:0000259" key="4">
    <source>
        <dbReference type="Pfam" id="PF01494"/>
    </source>
</evidence>
<comment type="cofactor">
    <cofactor evidence="1">
        <name>FAD</name>
        <dbReference type="ChEBI" id="CHEBI:57692"/>
    </cofactor>
</comment>
<dbReference type="Pfam" id="PF21274">
    <property type="entry name" value="Rng_hyd_C"/>
    <property type="match status" value="1"/>
</dbReference>
<dbReference type="PRINTS" id="PR00420">
    <property type="entry name" value="RNGMNOXGNASE"/>
</dbReference>
<dbReference type="InterPro" id="IPR050641">
    <property type="entry name" value="RIFMO-like"/>
</dbReference>
<dbReference type="Gene3D" id="3.30.70.2450">
    <property type="match status" value="1"/>
</dbReference>
<evidence type="ECO:0000256" key="2">
    <source>
        <dbReference type="ARBA" id="ARBA00022630"/>
    </source>
</evidence>
<dbReference type="Pfam" id="PF01494">
    <property type="entry name" value="FAD_binding_3"/>
    <property type="match status" value="1"/>
</dbReference>
<name>A0ABV8FKT2_9ACTN</name>
<sequence length="514" mass="55440">MQSTEVLIIGAGPTGLTLACSLAAHNVPVRVVDGAPRPAVTSRANILHARGVEVLDRLGALGSLPEQALAPLGMEMHVQGRPLTTMRFAPVDGESVQALFVSQASVESELRRRLHELGTEVEWGTRLTDLEQDDDGLTARFASGTPLRAAWAVGCDGAHSTVRGLTGIEFPGVPVVEQFLLADVHASWDRDRSTSAGWFHRDGILLAIPMRGTGEEEREDGDLWRLMADVPALSADERLNEQQIIDRFEQIIPVRSGDGGVEIRDAQWTSVFRIHRRLAADYRRGRVLLAGDAAHIHSPIGGQGMNTGIGDAENLGWKLALVAAGRADTGLLDTYTAERRPLATEVLANTTANTKILVGERAVTRMVRDHLFVPLLNLPAVQRSATRTASQLWVTYRKGPLGEARRGHGPHAGDRVQDLDCRRADGTPTRLHAELGRAWALLVPPTAADPGELIAAARGYLGEHVTVLRPQKPAGEGIVMLVRPDGHLGWQGPAAVADLTRWLTGALGRRQAPV</sequence>
<keyword evidence="2" id="KW-0285">Flavoprotein</keyword>
<keyword evidence="5" id="KW-0560">Oxidoreductase</keyword>
<keyword evidence="3" id="KW-0274">FAD</keyword>
<dbReference type="InterPro" id="IPR036188">
    <property type="entry name" value="FAD/NAD-bd_sf"/>
</dbReference>
<dbReference type="RefSeq" id="WP_378533108.1">
    <property type="nucleotide sequence ID" value="NZ_JBHSBH010000008.1"/>
</dbReference>
<keyword evidence="5" id="KW-0503">Monooxygenase</keyword>
<protein>
    <submittedName>
        <fullName evidence="5">FAD-dependent monooxygenase</fullName>
    </submittedName>
</protein>
<dbReference type="SUPFAM" id="SSF51905">
    <property type="entry name" value="FAD/NAD(P)-binding domain"/>
    <property type="match status" value="1"/>
</dbReference>
<proteinExistence type="predicted"/>
<feature type="domain" description="FAD-binding" evidence="4">
    <location>
        <begin position="4"/>
        <end position="349"/>
    </location>
</feature>